<feature type="domain" description="SRS" evidence="3">
    <location>
        <begin position="66"/>
        <end position="227"/>
    </location>
</feature>
<dbReference type="Gene3D" id="2.60.40.1320">
    <property type="entry name" value="SRS domain"/>
    <property type="match status" value="2"/>
</dbReference>
<dbReference type="GO" id="GO:0016020">
    <property type="term" value="C:membrane"/>
    <property type="evidence" value="ECO:0007669"/>
    <property type="project" value="InterPro"/>
</dbReference>
<evidence type="ECO:0000313" key="5">
    <source>
        <dbReference type="Proteomes" id="UP000028821"/>
    </source>
</evidence>
<feature type="signal peptide" evidence="2">
    <location>
        <begin position="1"/>
        <end position="39"/>
    </location>
</feature>
<evidence type="ECO:0000313" key="4">
    <source>
        <dbReference type="EMBL" id="KFH11241.1"/>
    </source>
</evidence>
<dbReference type="OrthoDB" id="330519at2759"/>
<dbReference type="AlphaFoldDB" id="A0A086QF59"/>
<reference evidence="4 5" key="1">
    <citation type="submission" date="2014-04" db="EMBL/GenBank/DDBJ databases">
        <authorList>
            <person name="Sibley D."/>
            <person name="Venepally P."/>
            <person name="Karamycheva S."/>
            <person name="Hadjithomas M."/>
            <person name="Khan A."/>
            <person name="Brunk B."/>
            <person name="Roos D."/>
            <person name="Caler E."/>
            <person name="Lorenzi H."/>
        </authorList>
    </citation>
    <scope>NUCLEOTIDE SEQUENCE [LARGE SCALE GENOMIC DNA]</scope>
    <source>
        <strain evidence="4 5">MAS</strain>
    </source>
</reference>
<name>A0A086QF59_TOXGO</name>
<sequence length="406" mass="42749">MARSGNLQQRPAGFNPKTRKLIAVCLGGVLLLSSGHVVAQQPGEGLRQNGSQESYKTVTPTISGTTATCKFPQADASGEDSRDGSGSLTLSKENLIATLQCSSEETTTISPIPQDLAKSVCVRSKGVSGKSNSCNIEGAGLNGTETELRALLGTDRDIQWIKTGTAKGSEPGSSSEWTLKLQESDLPLSEKSFFVGCQHAKASKRSETDVLTKSASTKSACTVNVTVEARASAAAENNVVTCAYGQNSNPHPLKVEMTPQKNTVTLQCGSEGSLNPTSYTTKYCDAQEDMSKCTEKNFADILPSMVTSWWTSDNEKSSVKLTVPETDFPESEQQFRLRCVLNKTKPQTPGPNAKIDQNAETQSTASTSECNVIVTVKSGSSASSASQMVAAVSGAGALVGLLVVSL</sequence>
<dbReference type="SUPFAM" id="SSF74877">
    <property type="entry name" value="Major surface antigen p30, SAG1"/>
    <property type="match status" value="2"/>
</dbReference>
<feature type="chain" id="PRO_5001814328" evidence="2">
    <location>
        <begin position="40"/>
        <end position="406"/>
    </location>
</feature>
<feature type="domain" description="SRS" evidence="3">
    <location>
        <begin position="238"/>
        <end position="376"/>
    </location>
</feature>
<dbReference type="Pfam" id="PF04092">
    <property type="entry name" value="SAG"/>
    <property type="match status" value="2"/>
</dbReference>
<dbReference type="InterPro" id="IPR028352">
    <property type="entry name" value="Surface_antig_SAG1"/>
</dbReference>
<dbReference type="PRINTS" id="PR01801">
    <property type="entry name" value="SURFCEANTIGN"/>
</dbReference>
<protein>
    <submittedName>
        <fullName evidence="4">SAG-related sequence SRS15C</fullName>
    </submittedName>
</protein>
<dbReference type="VEuPathDB" id="ToxoDB:TGMAS_320230"/>
<evidence type="ECO:0000259" key="3">
    <source>
        <dbReference type="Pfam" id="PF04092"/>
    </source>
</evidence>
<keyword evidence="2" id="KW-0732">Signal</keyword>
<organism evidence="4 5">
    <name type="scientific">Toxoplasma gondii MAS</name>
    <dbReference type="NCBI Taxonomy" id="943118"/>
    <lineage>
        <taxon>Eukaryota</taxon>
        <taxon>Sar</taxon>
        <taxon>Alveolata</taxon>
        <taxon>Apicomplexa</taxon>
        <taxon>Conoidasida</taxon>
        <taxon>Coccidia</taxon>
        <taxon>Eucoccidiorida</taxon>
        <taxon>Eimeriorina</taxon>
        <taxon>Sarcocystidae</taxon>
        <taxon>Toxoplasma</taxon>
    </lineage>
</organism>
<dbReference type="EMBL" id="AEXC02001673">
    <property type="protein sequence ID" value="KFH11241.1"/>
    <property type="molecule type" value="Genomic_DNA"/>
</dbReference>
<evidence type="ECO:0000256" key="2">
    <source>
        <dbReference type="SAM" id="SignalP"/>
    </source>
</evidence>
<proteinExistence type="predicted"/>
<evidence type="ECO:0000256" key="1">
    <source>
        <dbReference type="SAM" id="MobiDB-lite"/>
    </source>
</evidence>
<dbReference type="InterPro" id="IPR007226">
    <property type="entry name" value="SRS_dom"/>
</dbReference>
<feature type="region of interest" description="Disordered" evidence="1">
    <location>
        <begin position="343"/>
        <end position="362"/>
    </location>
</feature>
<comment type="caution">
    <text evidence="4">The sequence shown here is derived from an EMBL/GenBank/DDBJ whole genome shotgun (WGS) entry which is preliminary data.</text>
</comment>
<accession>A0A086QF59</accession>
<dbReference type="InterPro" id="IPR036755">
    <property type="entry name" value="SRS_dom_sf"/>
</dbReference>
<dbReference type="Proteomes" id="UP000028821">
    <property type="component" value="Unassembled WGS sequence"/>
</dbReference>
<gene>
    <name evidence="4" type="ORF">TGMAS_320230</name>
</gene>